<reference evidence="3 4" key="1">
    <citation type="submission" date="2016-08" db="EMBL/GenBank/DDBJ databases">
        <authorList>
            <person name="Seilhamer J.J."/>
        </authorList>
    </citation>
    <scope>NUCLEOTIDE SEQUENCE [LARGE SCALE GENOMIC DNA]</scope>
    <source>
        <strain evidence="3 4">ANC 4874</strain>
    </source>
</reference>
<dbReference type="EMBL" id="FMBK01000007">
    <property type="protein sequence ID" value="SCC72001.1"/>
    <property type="molecule type" value="Genomic_DNA"/>
</dbReference>
<evidence type="ECO:0000259" key="2">
    <source>
        <dbReference type="Pfam" id="PF25642"/>
    </source>
</evidence>
<accession>A0A1C4GW42</accession>
<protein>
    <recommendedName>
        <fullName evidence="2">DUF7944 domain-containing protein</fullName>
    </recommendedName>
</protein>
<dbReference type="InterPro" id="IPR057704">
    <property type="entry name" value="DUF7944"/>
</dbReference>
<feature type="chain" id="PRO_5008692759" description="DUF7944 domain-containing protein" evidence="1">
    <location>
        <begin position="26"/>
        <end position="131"/>
    </location>
</feature>
<evidence type="ECO:0000256" key="1">
    <source>
        <dbReference type="SAM" id="SignalP"/>
    </source>
</evidence>
<keyword evidence="1" id="KW-0732">Signal</keyword>
<dbReference type="RefSeq" id="WP_092719775.1">
    <property type="nucleotide sequence ID" value="NZ_FMBK01000007.1"/>
</dbReference>
<gene>
    <name evidence="3" type="ORF">GA0116959_10739</name>
</gene>
<evidence type="ECO:0000313" key="3">
    <source>
        <dbReference type="EMBL" id="SCC72001.1"/>
    </source>
</evidence>
<dbReference type="NCBIfam" id="NF047330">
    <property type="entry name" value="MCR_0457_fam"/>
    <property type="match status" value="1"/>
</dbReference>
<feature type="signal peptide" evidence="1">
    <location>
        <begin position="1"/>
        <end position="25"/>
    </location>
</feature>
<feature type="domain" description="DUF7944" evidence="2">
    <location>
        <begin position="39"/>
        <end position="119"/>
    </location>
</feature>
<dbReference type="Proteomes" id="UP000243661">
    <property type="component" value="Unassembled WGS sequence"/>
</dbReference>
<organism evidence="3 4">
    <name type="scientific">Acinetobacter albensis</name>
    <dbReference type="NCBI Taxonomy" id="1673609"/>
    <lineage>
        <taxon>Bacteria</taxon>
        <taxon>Pseudomonadati</taxon>
        <taxon>Pseudomonadota</taxon>
        <taxon>Gammaproteobacteria</taxon>
        <taxon>Moraxellales</taxon>
        <taxon>Moraxellaceae</taxon>
        <taxon>Acinetobacter</taxon>
    </lineage>
</organism>
<dbReference type="OrthoDB" id="6711272at2"/>
<dbReference type="Pfam" id="PF25642">
    <property type="entry name" value="DUF7944"/>
    <property type="match status" value="1"/>
</dbReference>
<proteinExistence type="predicted"/>
<dbReference type="AlphaFoldDB" id="A0A1C4GW42"/>
<evidence type="ECO:0000313" key="4">
    <source>
        <dbReference type="Proteomes" id="UP000243661"/>
    </source>
</evidence>
<name>A0A1C4GW42_9GAMM</name>
<sequence length="131" mass="14660">MIKMISFRSLMGLGLAVFLSQAVLADDSLSIAEADAMIKEDLASTQVLIEVCPTLNGKNAKFDQNIQKIIESHLESHSNKSMTFDKIQKDSEYQSFLNEARQAAKETTQDEQKSVCNDVINYEAYSQNMSE</sequence>